<dbReference type="EMBL" id="AUZY01012279">
    <property type="protein sequence ID" value="EQD30592.1"/>
    <property type="molecule type" value="Genomic_DNA"/>
</dbReference>
<dbReference type="InterPro" id="IPR047967">
    <property type="entry name" value="PolX_PHP"/>
</dbReference>
<accession>T0YFI9</accession>
<evidence type="ECO:0000256" key="19">
    <source>
        <dbReference type="ARBA" id="ARBA00044678"/>
    </source>
</evidence>
<evidence type="ECO:0000256" key="18">
    <source>
        <dbReference type="ARBA" id="ARBA00044632"/>
    </source>
</evidence>
<dbReference type="SMART" id="SM00278">
    <property type="entry name" value="HhH1"/>
    <property type="match status" value="3"/>
</dbReference>
<evidence type="ECO:0000256" key="6">
    <source>
        <dbReference type="ARBA" id="ARBA00022481"/>
    </source>
</evidence>
<evidence type="ECO:0000256" key="1">
    <source>
        <dbReference type="ARBA" id="ARBA00001946"/>
    </source>
</evidence>
<evidence type="ECO:0000256" key="16">
    <source>
        <dbReference type="ARBA" id="ARBA00035717"/>
    </source>
</evidence>
<evidence type="ECO:0000259" key="22">
    <source>
        <dbReference type="SMART" id="SM00278"/>
    </source>
</evidence>
<dbReference type="GO" id="GO:0008270">
    <property type="term" value="F:zinc ion binding"/>
    <property type="evidence" value="ECO:0007669"/>
    <property type="project" value="TreeGrafter"/>
</dbReference>
<protein>
    <recommendedName>
        <fullName evidence="5">DNA polymerase beta</fullName>
        <ecNumber evidence="3">2.7.7.7</ecNumber>
        <ecNumber evidence="4">4.2.99.18</ecNumber>
    </recommendedName>
    <alternativeName>
        <fullName evidence="16">5'-deoxyribose-phosphate lyase</fullName>
    </alternativeName>
    <alternativeName>
        <fullName evidence="17">AP lyase</fullName>
    </alternativeName>
</protein>
<evidence type="ECO:0000256" key="8">
    <source>
        <dbReference type="ARBA" id="ARBA00022679"/>
    </source>
</evidence>
<dbReference type="PANTHER" id="PTHR36928:SF1">
    <property type="entry name" value="PHOSPHATASE YCDX-RELATED"/>
    <property type="match status" value="1"/>
</dbReference>
<dbReference type="GO" id="GO:0006281">
    <property type="term" value="P:DNA repair"/>
    <property type="evidence" value="ECO:0007669"/>
    <property type="project" value="UniProtKB-KW"/>
</dbReference>
<dbReference type="InterPro" id="IPR029398">
    <property type="entry name" value="PolB_thumb"/>
</dbReference>
<dbReference type="InterPro" id="IPR022311">
    <property type="entry name" value="PolX-like"/>
</dbReference>
<keyword evidence="10" id="KW-0235">DNA replication</keyword>
<evidence type="ECO:0000256" key="13">
    <source>
        <dbReference type="ARBA" id="ARBA00022932"/>
    </source>
</evidence>
<dbReference type="EC" id="2.7.7.7" evidence="3"/>
<keyword evidence="14" id="KW-0915">Sodium</keyword>
<evidence type="ECO:0000256" key="14">
    <source>
        <dbReference type="ARBA" id="ARBA00023053"/>
    </source>
</evidence>
<dbReference type="CDD" id="cd00141">
    <property type="entry name" value="NT_POLXc"/>
    <property type="match status" value="1"/>
</dbReference>
<dbReference type="GO" id="GO:0003677">
    <property type="term" value="F:DNA binding"/>
    <property type="evidence" value="ECO:0007669"/>
    <property type="project" value="InterPro"/>
</dbReference>
<dbReference type="EC" id="4.2.99.18" evidence="4"/>
<keyword evidence="7" id="KW-0237">DNA synthesis</keyword>
<feature type="domain" description="Helix-hairpin-helix DNA-binding motif class 1" evidence="22">
    <location>
        <begin position="125"/>
        <end position="144"/>
    </location>
</feature>
<dbReference type="Pfam" id="PF14791">
    <property type="entry name" value="DNA_pol_B_thumb"/>
    <property type="match status" value="1"/>
</dbReference>
<evidence type="ECO:0000313" key="25">
    <source>
        <dbReference type="EMBL" id="EQD30592.1"/>
    </source>
</evidence>
<comment type="catalytic activity">
    <reaction evidence="19">
        <text>a 5'-end 2'-deoxyribose-2'-deoxyribonucleotide-DNA = (2E,4S)-4-hydroxypenten-2-al-5-phosphate + a 5'-end 5'-phospho-2'-deoxyribonucleoside-DNA + H(+)</text>
        <dbReference type="Rhea" id="RHEA:76255"/>
        <dbReference type="Rhea" id="RHEA-COMP:13180"/>
        <dbReference type="Rhea" id="RHEA-COMP:18657"/>
        <dbReference type="ChEBI" id="CHEBI:15378"/>
        <dbReference type="ChEBI" id="CHEBI:136412"/>
        <dbReference type="ChEBI" id="CHEBI:195194"/>
        <dbReference type="ChEBI" id="CHEBI:195195"/>
    </reaction>
</comment>
<feature type="domain" description="Helix-hairpin-helix DNA-binding motif class 1" evidence="22">
    <location>
        <begin position="90"/>
        <end position="109"/>
    </location>
</feature>
<dbReference type="SMART" id="SM00481">
    <property type="entry name" value="POLIIIAc"/>
    <property type="match status" value="1"/>
</dbReference>
<dbReference type="Gene3D" id="1.10.150.20">
    <property type="entry name" value="5' to 3' exonuclease, C-terminal subdomain"/>
    <property type="match status" value="1"/>
</dbReference>
<dbReference type="InterPro" id="IPR004013">
    <property type="entry name" value="PHP_dom"/>
</dbReference>
<dbReference type="Gene3D" id="3.20.20.140">
    <property type="entry name" value="Metal-dependent hydrolases"/>
    <property type="match status" value="1"/>
</dbReference>
<dbReference type="GO" id="GO:0003887">
    <property type="term" value="F:DNA-directed DNA polymerase activity"/>
    <property type="evidence" value="ECO:0007669"/>
    <property type="project" value="UniProtKB-KW"/>
</dbReference>
<dbReference type="InterPro" id="IPR010994">
    <property type="entry name" value="RuvA_2-like"/>
</dbReference>
<comment type="cofactor">
    <cofactor evidence="1">
        <name>Mg(2+)</name>
        <dbReference type="ChEBI" id="CHEBI:18420"/>
    </cofactor>
</comment>
<dbReference type="InterPro" id="IPR003141">
    <property type="entry name" value="Pol/His_phosphatase_N"/>
</dbReference>
<keyword evidence="11" id="KW-0227">DNA damage</keyword>
<dbReference type="Gene3D" id="3.30.460.10">
    <property type="entry name" value="Beta Polymerase, domain 2"/>
    <property type="match status" value="1"/>
</dbReference>
<evidence type="ECO:0000256" key="17">
    <source>
        <dbReference type="ARBA" id="ARBA00035726"/>
    </source>
</evidence>
<comment type="subcellular location">
    <subcellularLocation>
        <location evidence="2">Cytoplasm</location>
    </subcellularLocation>
</comment>
<dbReference type="InterPro" id="IPR003583">
    <property type="entry name" value="Hlx-hairpin-Hlx_DNA-bd_motif"/>
</dbReference>
<keyword evidence="9" id="KW-0548">Nucleotidyltransferase</keyword>
<dbReference type="InterPro" id="IPR037160">
    <property type="entry name" value="DNA_Pol_thumb_sf"/>
</dbReference>
<dbReference type="Gene3D" id="1.10.150.110">
    <property type="entry name" value="DNA polymerase beta, N-terminal domain-like"/>
    <property type="match status" value="1"/>
</dbReference>
<dbReference type="InterPro" id="IPR027421">
    <property type="entry name" value="DNA_pol_lamdba_lyase_dom_sf"/>
</dbReference>
<dbReference type="PANTHER" id="PTHR36928">
    <property type="entry name" value="PHOSPHATASE YCDX-RELATED"/>
    <property type="match status" value="1"/>
</dbReference>
<reference evidence="25" key="1">
    <citation type="submission" date="2013-08" db="EMBL/GenBank/DDBJ databases">
        <authorList>
            <person name="Mendez C."/>
            <person name="Richter M."/>
            <person name="Ferrer M."/>
            <person name="Sanchez J."/>
        </authorList>
    </citation>
    <scope>NUCLEOTIDE SEQUENCE</scope>
</reference>
<evidence type="ECO:0000256" key="3">
    <source>
        <dbReference type="ARBA" id="ARBA00012417"/>
    </source>
</evidence>
<evidence type="ECO:0000256" key="4">
    <source>
        <dbReference type="ARBA" id="ARBA00012720"/>
    </source>
</evidence>
<organism evidence="25">
    <name type="scientific">mine drainage metagenome</name>
    <dbReference type="NCBI Taxonomy" id="410659"/>
    <lineage>
        <taxon>unclassified sequences</taxon>
        <taxon>metagenomes</taxon>
        <taxon>ecological metagenomes</taxon>
    </lineage>
</organism>
<dbReference type="SUPFAM" id="SSF47802">
    <property type="entry name" value="DNA polymerase beta, N-terminal domain-like"/>
    <property type="match status" value="1"/>
</dbReference>
<comment type="catalytic activity">
    <reaction evidence="18">
        <text>2'-deoxyribonucleotide-(2'-deoxyribose 5'-phosphate)-2'-deoxyribonucleotide-DNA = a 3'-end 2'-deoxyribonucleotide-(2,3-dehydro-2,3-deoxyribose 5'-phosphate)-DNA + a 5'-end 5'-phospho-2'-deoxyribonucleoside-DNA + H(+)</text>
        <dbReference type="Rhea" id="RHEA:66592"/>
        <dbReference type="Rhea" id="RHEA-COMP:13180"/>
        <dbReference type="Rhea" id="RHEA-COMP:16897"/>
        <dbReference type="Rhea" id="RHEA-COMP:17067"/>
        <dbReference type="ChEBI" id="CHEBI:15378"/>
        <dbReference type="ChEBI" id="CHEBI:136412"/>
        <dbReference type="ChEBI" id="CHEBI:157695"/>
        <dbReference type="ChEBI" id="CHEBI:167181"/>
        <dbReference type="EC" id="4.2.99.18"/>
    </reaction>
</comment>
<name>T0YFI9_9ZZZZ</name>
<evidence type="ECO:0000256" key="7">
    <source>
        <dbReference type="ARBA" id="ARBA00022634"/>
    </source>
</evidence>
<dbReference type="Pfam" id="PF14520">
    <property type="entry name" value="HHH_5"/>
    <property type="match status" value="1"/>
</dbReference>
<keyword evidence="12" id="KW-0832">Ubl conjugation</keyword>
<evidence type="ECO:0000256" key="21">
    <source>
        <dbReference type="ARBA" id="ARBA00049244"/>
    </source>
</evidence>
<dbReference type="InterPro" id="IPR016195">
    <property type="entry name" value="Pol/histidinol_Pase-like"/>
</dbReference>
<feature type="domain" description="Helix-hairpin-helix DNA-binding motif class 1" evidence="22">
    <location>
        <begin position="50"/>
        <end position="69"/>
    </location>
</feature>
<dbReference type="PRINTS" id="PR00870">
    <property type="entry name" value="DNAPOLXBETA"/>
</dbReference>
<evidence type="ECO:0000256" key="12">
    <source>
        <dbReference type="ARBA" id="ARBA00022843"/>
    </source>
</evidence>
<dbReference type="InterPro" id="IPR002008">
    <property type="entry name" value="DNA_pol_X_beta-like"/>
</dbReference>
<keyword evidence="6" id="KW-0488">Methylation</keyword>
<evidence type="ECO:0000256" key="11">
    <source>
        <dbReference type="ARBA" id="ARBA00022763"/>
    </source>
</evidence>
<dbReference type="Pfam" id="PF14716">
    <property type="entry name" value="HHH_8"/>
    <property type="match status" value="1"/>
</dbReference>
<dbReference type="SUPFAM" id="SSF89550">
    <property type="entry name" value="PHP domain-like"/>
    <property type="match status" value="1"/>
</dbReference>
<dbReference type="GO" id="GO:0140078">
    <property type="term" value="F:class I DNA-(apurinic or apyrimidinic site) endonuclease activity"/>
    <property type="evidence" value="ECO:0007669"/>
    <property type="project" value="UniProtKB-EC"/>
</dbReference>
<dbReference type="GO" id="GO:0042578">
    <property type="term" value="F:phosphoric ester hydrolase activity"/>
    <property type="evidence" value="ECO:0007669"/>
    <property type="project" value="TreeGrafter"/>
</dbReference>
<evidence type="ECO:0000256" key="5">
    <source>
        <dbReference type="ARBA" id="ARBA00020020"/>
    </source>
</evidence>
<dbReference type="InterPro" id="IPR043519">
    <property type="entry name" value="NT_sf"/>
</dbReference>
<dbReference type="SMART" id="SM00483">
    <property type="entry name" value="POLXc"/>
    <property type="match status" value="1"/>
</dbReference>
<evidence type="ECO:0000256" key="15">
    <source>
        <dbReference type="ARBA" id="ARBA00023204"/>
    </source>
</evidence>
<evidence type="ECO:0000256" key="10">
    <source>
        <dbReference type="ARBA" id="ARBA00022705"/>
    </source>
</evidence>
<dbReference type="InterPro" id="IPR010996">
    <property type="entry name" value="HHH_MUS81"/>
</dbReference>
<dbReference type="SUPFAM" id="SSF81301">
    <property type="entry name" value="Nucleotidyltransferase"/>
    <property type="match status" value="1"/>
</dbReference>
<sequence length="568" mass="63407">MFNDKLAEIFSEMSDMQEIEGNRWESLAYRKVAANLEGLGEDIREIYKRNELRKIDGVGAAIEKKIQQYIREGKIDAYDRLKQKYPIDFRSLRKIQGLGPKKIAALFVSLRVTDIESLKAAIREHKIAALPGFGEKTEANLLKAIDVFSSVGTSRILLGRAYPDIEAMRAYLETTGLFDNVIVAGSTRRMRESIGDVDILVTSTRRKEAPDAFIKSEFVSSTVVSGESKITVNLKLGITCDLRFIDADSIGAALQYFTGSKDHNVHLRDLAISKGLKLNEYGLFRGDSKIAGKDEQGIYGSLGLSFIEPELRENTGEIEAAMKHDLPKIVNFKEIRSDLHMHTLDSDGKNTLEEMLLQSKKNGLEYVAMTNHSSSLKVAHGLDSQRFMELNAGIEEISSRLSFPVLKGVELEILRDGSLDLPVNSLEEMDYVLAALHQYVSPDRKENTDRIVKAIESGYIDALAHPTGRLIGSREPYNIDLDRVLDKCVENHVFLEINGFPERSDLPADIVRRVRGSGVKFALGSDAHSLSDLKFIRFATAIARRGWLSPDTIVNTLSLGNLKKLMAR</sequence>
<dbReference type="Gene3D" id="3.30.210.10">
    <property type="entry name" value="DNA polymerase, thumb domain"/>
    <property type="match status" value="1"/>
</dbReference>
<feature type="domain" description="Polymerase/histidinol phosphatase N-terminal" evidence="23">
    <location>
        <begin position="337"/>
        <end position="415"/>
    </location>
</feature>
<dbReference type="NCBIfam" id="NF006375">
    <property type="entry name" value="PRK08609.1"/>
    <property type="match status" value="1"/>
</dbReference>
<evidence type="ECO:0000259" key="23">
    <source>
        <dbReference type="SMART" id="SM00481"/>
    </source>
</evidence>
<comment type="caution">
    <text evidence="25">The sequence shown here is derived from an EMBL/GenBank/DDBJ whole genome shotgun (WGS) entry which is preliminary data.</text>
</comment>
<keyword evidence="13" id="KW-0239">DNA-directed DNA polymerase</keyword>
<dbReference type="Pfam" id="PF02811">
    <property type="entry name" value="PHP"/>
    <property type="match status" value="1"/>
</dbReference>
<evidence type="ECO:0000259" key="24">
    <source>
        <dbReference type="SMART" id="SM00483"/>
    </source>
</evidence>
<keyword evidence="15" id="KW-0234">DNA repair</keyword>
<gene>
    <name evidence="25" type="ORF">B1B_18335</name>
</gene>
<dbReference type="SUPFAM" id="SSF47781">
    <property type="entry name" value="RuvA domain 2-like"/>
    <property type="match status" value="1"/>
</dbReference>
<dbReference type="GO" id="GO:0005829">
    <property type="term" value="C:cytosol"/>
    <property type="evidence" value="ECO:0007669"/>
    <property type="project" value="TreeGrafter"/>
</dbReference>
<reference evidence="25" key="2">
    <citation type="journal article" date="2014" name="ISME J.">
        <title>Microbial stratification in low pH oxic and suboxic macroscopic growths along an acid mine drainage.</title>
        <authorList>
            <person name="Mendez-Garcia C."/>
            <person name="Mesa V."/>
            <person name="Sprenger R.R."/>
            <person name="Richter M."/>
            <person name="Diez M.S."/>
            <person name="Solano J."/>
            <person name="Bargiela R."/>
            <person name="Golyshina O.V."/>
            <person name="Manteca A."/>
            <person name="Ramos J.L."/>
            <person name="Gallego J.R."/>
            <person name="Llorente I."/>
            <person name="Martins Dos Santos V.A."/>
            <person name="Jensen O.N."/>
            <person name="Pelaez A.I."/>
            <person name="Sanchez J."/>
            <person name="Ferrer M."/>
        </authorList>
    </citation>
    <scope>NUCLEOTIDE SEQUENCE</scope>
</reference>
<dbReference type="InterPro" id="IPR050243">
    <property type="entry name" value="PHP_phosphatase"/>
</dbReference>
<dbReference type="AlphaFoldDB" id="T0YFI9"/>
<dbReference type="InterPro" id="IPR002054">
    <property type="entry name" value="DNA-dir_DNA_pol_X"/>
</dbReference>
<keyword evidence="8 25" id="KW-0808">Transferase</keyword>
<evidence type="ECO:0000256" key="9">
    <source>
        <dbReference type="ARBA" id="ARBA00022695"/>
    </source>
</evidence>
<dbReference type="PIRSF" id="PIRSF005047">
    <property type="entry name" value="UCP005047_YshC"/>
    <property type="match status" value="1"/>
</dbReference>
<comment type="function">
    <text evidence="20">Repair polymerase that plays a key role in base-excision repair. During this process, the damaged base is excised by specific DNA glycosylases, the DNA backbone is nicked at the abasic site by an apurinic/apyrimidic (AP) endonuclease, and POLB removes 5'-deoxyribose-phosphate from the preincised AP site acting as a 5'-deoxyribose-phosphate lyase (5'-dRP lyase); through its DNA polymerase activity, it adds one nucleotide to the 3' end of the arising single-nucleotide gap. Conducts 'gap-filling' DNA synthesis in a stepwise distributive fashion rather than in a processive fashion as for other DNA polymerases. It is also able to cleave sugar-phosphate bonds 3' to an intact AP site, acting as an AP lyase.</text>
</comment>
<proteinExistence type="predicted"/>
<feature type="domain" description="DNA-directed DNA polymerase X" evidence="24">
    <location>
        <begin position="1"/>
        <end position="313"/>
    </location>
</feature>
<evidence type="ECO:0000256" key="20">
    <source>
        <dbReference type="ARBA" id="ARBA00045548"/>
    </source>
</evidence>
<evidence type="ECO:0000256" key="2">
    <source>
        <dbReference type="ARBA" id="ARBA00004496"/>
    </source>
</evidence>
<comment type="catalytic activity">
    <reaction evidence="21">
        <text>DNA(n) + a 2'-deoxyribonucleoside 5'-triphosphate = DNA(n+1) + diphosphate</text>
        <dbReference type="Rhea" id="RHEA:22508"/>
        <dbReference type="Rhea" id="RHEA-COMP:17339"/>
        <dbReference type="Rhea" id="RHEA-COMP:17340"/>
        <dbReference type="ChEBI" id="CHEBI:33019"/>
        <dbReference type="ChEBI" id="CHEBI:61560"/>
        <dbReference type="ChEBI" id="CHEBI:173112"/>
        <dbReference type="EC" id="2.7.7.7"/>
    </reaction>
</comment>
<dbReference type="CDD" id="cd07436">
    <property type="entry name" value="PHP_PolX"/>
    <property type="match status" value="1"/>
</dbReference>